<gene>
    <name evidence="2" type="ORF">METZ01_LOCUS390899</name>
</gene>
<sequence length="72" mass="8151">ERWKSCTGGSGGAKDKVARHNKFTLRPKLFKRIRDKDGKNLGNPIQDPGKRKEQEEGLALHLRSLGYGVWYG</sequence>
<proteinExistence type="predicted"/>
<dbReference type="EMBL" id="UINC01146989">
    <property type="protein sequence ID" value="SVD38045.1"/>
    <property type="molecule type" value="Genomic_DNA"/>
</dbReference>
<protein>
    <submittedName>
        <fullName evidence="2">Uncharacterized protein</fullName>
    </submittedName>
</protein>
<organism evidence="2">
    <name type="scientific">marine metagenome</name>
    <dbReference type="NCBI Taxonomy" id="408172"/>
    <lineage>
        <taxon>unclassified sequences</taxon>
        <taxon>metagenomes</taxon>
        <taxon>ecological metagenomes</taxon>
    </lineage>
</organism>
<feature type="region of interest" description="Disordered" evidence="1">
    <location>
        <begin position="35"/>
        <end position="55"/>
    </location>
</feature>
<accession>A0A382UWD8</accession>
<evidence type="ECO:0000256" key="1">
    <source>
        <dbReference type="SAM" id="MobiDB-lite"/>
    </source>
</evidence>
<feature type="non-terminal residue" evidence="2">
    <location>
        <position position="1"/>
    </location>
</feature>
<name>A0A382UWD8_9ZZZZ</name>
<reference evidence="2" key="1">
    <citation type="submission" date="2018-05" db="EMBL/GenBank/DDBJ databases">
        <authorList>
            <person name="Lanie J.A."/>
            <person name="Ng W.-L."/>
            <person name="Kazmierczak K.M."/>
            <person name="Andrzejewski T.M."/>
            <person name="Davidsen T.M."/>
            <person name="Wayne K.J."/>
            <person name="Tettelin H."/>
            <person name="Glass J.I."/>
            <person name="Rusch D."/>
            <person name="Podicherti R."/>
            <person name="Tsui H.-C.T."/>
            <person name="Winkler M.E."/>
        </authorList>
    </citation>
    <scope>NUCLEOTIDE SEQUENCE</scope>
</reference>
<evidence type="ECO:0000313" key="2">
    <source>
        <dbReference type="EMBL" id="SVD38045.1"/>
    </source>
</evidence>
<dbReference type="AlphaFoldDB" id="A0A382UWD8"/>